<dbReference type="STRING" id="307507.A0A2V0PBD6"/>
<dbReference type="GO" id="GO:0009507">
    <property type="term" value="C:chloroplast"/>
    <property type="evidence" value="ECO:0007669"/>
    <property type="project" value="UniProtKB-SubCell"/>
</dbReference>
<dbReference type="FunCoup" id="A0A2V0PBD6">
    <property type="interactions" value="111"/>
</dbReference>
<feature type="domain" description="Glycosyl transferase family 1" evidence="13">
    <location>
        <begin position="536"/>
        <end position="684"/>
    </location>
</feature>
<dbReference type="PANTHER" id="PTHR45825:SF2">
    <property type="entry name" value="STARCH SYNTHASE 2, CHLOROPLASTIC_AMYLOPLASTIC"/>
    <property type="match status" value="1"/>
</dbReference>
<evidence type="ECO:0000256" key="4">
    <source>
        <dbReference type="ARBA" id="ARBA00022528"/>
    </source>
</evidence>
<evidence type="ECO:0000256" key="6">
    <source>
        <dbReference type="ARBA" id="ARBA00022676"/>
    </source>
</evidence>
<reference evidence="15 16" key="1">
    <citation type="journal article" date="2018" name="Sci. Rep.">
        <title>Raphidocelis subcapitata (=Pseudokirchneriella subcapitata) provides an insight into genome evolution and environmental adaptations in the Sphaeropleales.</title>
        <authorList>
            <person name="Suzuki S."/>
            <person name="Yamaguchi H."/>
            <person name="Nakajima N."/>
            <person name="Kawachi M."/>
        </authorList>
    </citation>
    <scope>NUCLEOTIDE SEQUENCE [LARGE SCALE GENOMIC DNA]</scope>
    <source>
        <strain evidence="15 16">NIES-35</strain>
    </source>
</reference>
<dbReference type="Pfam" id="PF08323">
    <property type="entry name" value="Glyco_transf_5"/>
    <property type="match status" value="1"/>
</dbReference>
<dbReference type="NCBIfam" id="TIGR02095">
    <property type="entry name" value="glgA"/>
    <property type="match status" value="1"/>
</dbReference>
<dbReference type="InterPro" id="IPR001296">
    <property type="entry name" value="Glyco_trans_1"/>
</dbReference>
<comment type="subcellular location">
    <subcellularLocation>
        <location evidence="11">Plastid</location>
        <location evidence="11">Chloroplast</location>
    </subcellularLocation>
    <subcellularLocation>
        <location evidence="11">Plastid</location>
        <location evidence="11">Amyloplast</location>
    </subcellularLocation>
</comment>
<feature type="region of interest" description="Disordered" evidence="12">
    <location>
        <begin position="147"/>
        <end position="227"/>
    </location>
</feature>
<dbReference type="GO" id="GO:0009501">
    <property type="term" value="C:amyloplast"/>
    <property type="evidence" value="ECO:0007669"/>
    <property type="project" value="UniProtKB-SubCell"/>
</dbReference>
<evidence type="ECO:0000256" key="5">
    <source>
        <dbReference type="ARBA" id="ARBA00022640"/>
    </source>
</evidence>
<evidence type="ECO:0000256" key="9">
    <source>
        <dbReference type="ARBA" id="ARBA00022946"/>
    </source>
</evidence>
<dbReference type="PRINTS" id="PR01217">
    <property type="entry name" value="PRICHEXTENSN"/>
</dbReference>
<feature type="compositionally biased region" description="Low complexity" evidence="12">
    <location>
        <begin position="87"/>
        <end position="107"/>
    </location>
</feature>
<dbReference type="GO" id="GO:0009011">
    <property type="term" value="F:alpha-1,4-glucan glucosyltransferase (ADP-glucose donor) activity"/>
    <property type="evidence" value="ECO:0007669"/>
    <property type="project" value="UniProtKB-EC"/>
</dbReference>
<dbReference type="Proteomes" id="UP000247498">
    <property type="component" value="Unassembled WGS sequence"/>
</dbReference>
<keyword evidence="9" id="KW-0809">Transit peptide</keyword>
<sequence length="726" mass="78097">MQRCGRRVETVRSKPGCHIGIPGAIAGSRTPQRGRVARAVDPNQQAEDALAVLHEELLREIEDRKHSQARLMQQLNSLPAGPEHHQPQPVAAAAAAAAPAAAAAAGGRPPPPPQQQRHVSPQHAAARAAALAAAAAASASAPAAAVAAPPAPAPTPAPAPAPKPAPPPAARAPAPPPAPAKAPAPKPAPTPAPAKAPAAVRVPPLAPTPAPAPAAADAAAPAPPAEPPLAGENVMNIVMVGAECAPWSKTGGLGDVMGALPKALARRGHRVMVIAPRYENYPEAWETGVRHIFRVCGSDVEVGYFHGFIDGVDYVFVDHPSYHHASGNIYGGERQDLQFRCTLLCKAALEAVWHVPCGGVPYGDSNTCFVANDWHTALLPVYLQAHYRDYGQMTYSRAVFVIHNMAHQGRAPFVESARLDLSDNYREQMRLYDPIGGEHMNVMKAGLVNSHRIVAVSDGYAWECQTQEGGWGLDAIIRENNWKLRGIVNGIDYNEWSPMHDSFLDTDGYTRFDTDTLVEGKRQCKAALQRELGLPEDPDAPLLGFIGRLDYQKGVDLIRDSAGWIVGQGAQLVLLGSGRDDLENDLRAIEAQYKDKARGWVGFSTKMAHRITAGADLLLMPSRFEPCGLNQLYAMAYGTPPIVHAVGGLRDTVKPFNPFEGTGTGWTFDRAEADLMRGQINNALVTYRDHKDSFVELQKRCMQQDLSWDHAAQLYEEVLVAAKYTW</sequence>
<dbReference type="GO" id="GO:0004373">
    <property type="term" value="F:alpha-1,4-glucan glucosyltransferase (UDP-glucose donor) activity"/>
    <property type="evidence" value="ECO:0007669"/>
    <property type="project" value="InterPro"/>
</dbReference>
<gene>
    <name evidence="15" type="ORF">Rsub_10355</name>
</gene>
<dbReference type="InParanoid" id="A0A2V0PBD6"/>
<comment type="similarity">
    <text evidence="3 11">Belongs to the glycosyltransferase 1 family. Bacterial/plant glycogen synthase subfamily.</text>
</comment>
<evidence type="ECO:0000256" key="1">
    <source>
        <dbReference type="ARBA" id="ARBA00001478"/>
    </source>
</evidence>
<evidence type="ECO:0000259" key="13">
    <source>
        <dbReference type="Pfam" id="PF00534"/>
    </source>
</evidence>
<evidence type="ECO:0000256" key="11">
    <source>
        <dbReference type="RuleBase" id="RU361232"/>
    </source>
</evidence>
<dbReference type="CDD" id="cd03791">
    <property type="entry name" value="GT5_Glycogen_synthase_DULL1-like"/>
    <property type="match status" value="1"/>
</dbReference>
<evidence type="ECO:0000256" key="3">
    <source>
        <dbReference type="ARBA" id="ARBA00010281"/>
    </source>
</evidence>
<dbReference type="SUPFAM" id="SSF53756">
    <property type="entry name" value="UDP-Glycosyltransferase/glycogen phosphorylase"/>
    <property type="match status" value="1"/>
</dbReference>
<dbReference type="InterPro" id="IPR013534">
    <property type="entry name" value="Starch_synth_cat_dom"/>
</dbReference>
<comment type="pathway">
    <text evidence="2 11">Glycan biosynthesis; starch biosynthesis.</text>
</comment>
<keyword evidence="5" id="KW-0934">Plastid</keyword>
<evidence type="ECO:0000256" key="2">
    <source>
        <dbReference type="ARBA" id="ARBA00004727"/>
    </source>
</evidence>
<evidence type="ECO:0000256" key="12">
    <source>
        <dbReference type="SAM" id="MobiDB-lite"/>
    </source>
</evidence>
<comment type="catalytic activity">
    <reaction evidence="1">
        <text>[(1-&gt;4)-alpha-D-glucosyl](n) + ADP-alpha-D-glucose = [(1-&gt;4)-alpha-D-glucosyl](n+1) + ADP + H(+)</text>
        <dbReference type="Rhea" id="RHEA:18189"/>
        <dbReference type="Rhea" id="RHEA-COMP:9584"/>
        <dbReference type="Rhea" id="RHEA-COMP:9587"/>
        <dbReference type="ChEBI" id="CHEBI:15378"/>
        <dbReference type="ChEBI" id="CHEBI:15444"/>
        <dbReference type="ChEBI" id="CHEBI:57498"/>
        <dbReference type="ChEBI" id="CHEBI:456216"/>
        <dbReference type="EC" id="2.4.1.21"/>
    </reaction>
</comment>
<comment type="caution">
    <text evidence="15">The sequence shown here is derived from an EMBL/GenBank/DDBJ whole genome shotgun (WGS) entry which is preliminary data.</text>
</comment>
<dbReference type="Gene3D" id="3.40.50.2000">
    <property type="entry name" value="Glycogen Phosphorylase B"/>
    <property type="match status" value="2"/>
</dbReference>
<dbReference type="EC" id="2.4.1.-" evidence="11"/>
<dbReference type="GO" id="GO:0010021">
    <property type="term" value="P:amylopectin biosynthetic process"/>
    <property type="evidence" value="ECO:0007669"/>
    <property type="project" value="UniProtKB-ARBA"/>
</dbReference>
<protein>
    <recommendedName>
        <fullName evidence="11">Starch synthase, chloroplastic/amyloplastic</fullName>
        <ecNumber evidence="11">2.4.1.-</ecNumber>
    </recommendedName>
</protein>
<dbReference type="UniPathway" id="UPA00152"/>
<feature type="domain" description="Starch synthase catalytic" evidence="14">
    <location>
        <begin position="236"/>
        <end position="479"/>
    </location>
</feature>
<keyword evidence="8 11" id="KW-0750">Starch biosynthesis</keyword>
<name>A0A2V0PBD6_9CHLO</name>
<dbReference type="Pfam" id="PF00534">
    <property type="entry name" value="Glycos_transf_1"/>
    <property type="match status" value="1"/>
</dbReference>
<evidence type="ECO:0000256" key="10">
    <source>
        <dbReference type="ARBA" id="ARBA00023234"/>
    </source>
</evidence>
<keyword evidence="6 11" id="KW-0328">Glycosyltransferase</keyword>
<keyword evidence="16" id="KW-1185">Reference proteome</keyword>
<proteinExistence type="inferred from homology"/>
<evidence type="ECO:0000256" key="7">
    <source>
        <dbReference type="ARBA" id="ARBA00022679"/>
    </source>
</evidence>
<evidence type="ECO:0000256" key="8">
    <source>
        <dbReference type="ARBA" id="ARBA00022922"/>
    </source>
</evidence>
<dbReference type="InterPro" id="IPR011835">
    <property type="entry name" value="GS/SS"/>
</dbReference>
<dbReference type="HAMAP" id="MF_00484">
    <property type="entry name" value="Glycogen_synth"/>
    <property type="match status" value="1"/>
</dbReference>
<feature type="region of interest" description="Disordered" evidence="12">
    <location>
        <begin position="68"/>
        <end position="127"/>
    </location>
</feature>
<accession>A0A2V0PBD6</accession>
<evidence type="ECO:0000313" key="15">
    <source>
        <dbReference type="EMBL" id="GBF97168.1"/>
    </source>
</evidence>
<keyword evidence="10 11" id="KW-0035">Amyloplast</keyword>
<dbReference type="OrthoDB" id="512920at2759"/>
<feature type="compositionally biased region" description="Pro residues" evidence="12">
    <location>
        <begin position="149"/>
        <end position="194"/>
    </location>
</feature>
<feature type="region of interest" description="Disordered" evidence="12">
    <location>
        <begin position="19"/>
        <end position="41"/>
    </location>
</feature>
<dbReference type="AlphaFoldDB" id="A0A2V0PBD6"/>
<evidence type="ECO:0000313" key="16">
    <source>
        <dbReference type="Proteomes" id="UP000247498"/>
    </source>
</evidence>
<evidence type="ECO:0000259" key="14">
    <source>
        <dbReference type="Pfam" id="PF08323"/>
    </source>
</evidence>
<dbReference type="EMBL" id="BDRX01000093">
    <property type="protein sequence ID" value="GBF97168.1"/>
    <property type="molecule type" value="Genomic_DNA"/>
</dbReference>
<dbReference type="PANTHER" id="PTHR45825">
    <property type="entry name" value="GRANULE-BOUND STARCH SYNTHASE 1, CHLOROPLASTIC/AMYLOPLASTIC"/>
    <property type="match status" value="1"/>
</dbReference>
<organism evidence="15 16">
    <name type="scientific">Raphidocelis subcapitata</name>
    <dbReference type="NCBI Taxonomy" id="307507"/>
    <lineage>
        <taxon>Eukaryota</taxon>
        <taxon>Viridiplantae</taxon>
        <taxon>Chlorophyta</taxon>
        <taxon>core chlorophytes</taxon>
        <taxon>Chlorophyceae</taxon>
        <taxon>CS clade</taxon>
        <taxon>Sphaeropleales</taxon>
        <taxon>Selenastraceae</taxon>
        <taxon>Raphidocelis</taxon>
    </lineage>
</organism>
<keyword evidence="7" id="KW-0808">Transferase</keyword>
<keyword evidence="4 11" id="KW-0150">Chloroplast</keyword>
<dbReference type="GO" id="GO:0019252">
    <property type="term" value="P:starch biosynthetic process"/>
    <property type="evidence" value="ECO:0007669"/>
    <property type="project" value="UniProtKB-UniRule"/>
</dbReference>
<dbReference type="FunFam" id="3.40.50.2000:FF:000048">
    <property type="entry name" value="Starch synthase, chloroplastic/amyloplastic"/>
    <property type="match status" value="1"/>
</dbReference>